<reference evidence="2" key="1">
    <citation type="submission" date="2020-02" db="EMBL/GenBank/DDBJ databases">
        <authorList>
            <person name="Meier V. D."/>
        </authorList>
    </citation>
    <scope>NUCLEOTIDE SEQUENCE</scope>
    <source>
        <strain evidence="2">AVDCRST_MAG50</strain>
    </source>
</reference>
<feature type="region of interest" description="Disordered" evidence="1">
    <location>
        <begin position="80"/>
        <end position="210"/>
    </location>
</feature>
<protein>
    <submittedName>
        <fullName evidence="2">Cytochrome oxidase biogenesis protein Sco1/SenC/PrrC, thiol-disulfide reductase involved in Cu(I) insertion into CoxII Cu(A) center</fullName>
    </submittedName>
</protein>
<feature type="compositionally biased region" description="Basic and acidic residues" evidence="1">
    <location>
        <begin position="187"/>
        <end position="210"/>
    </location>
</feature>
<dbReference type="AlphaFoldDB" id="A0A6J4HYP3"/>
<feature type="non-terminal residue" evidence="2">
    <location>
        <position position="1"/>
    </location>
</feature>
<feature type="non-terminal residue" evidence="2">
    <location>
        <position position="210"/>
    </location>
</feature>
<name>A0A6J4HYP3_9ACTN</name>
<feature type="compositionally biased region" description="Basic residues" evidence="1">
    <location>
        <begin position="115"/>
        <end position="154"/>
    </location>
</feature>
<dbReference type="EMBL" id="CADCTF010000069">
    <property type="protein sequence ID" value="CAA9235589.1"/>
    <property type="molecule type" value="Genomic_DNA"/>
</dbReference>
<evidence type="ECO:0000313" key="2">
    <source>
        <dbReference type="EMBL" id="CAA9235589.1"/>
    </source>
</evidence>
<accession>A0A6J4HYP3</accession>
<organism evidence="2">
    <name type="scientific">uncultured Acidimicrobiales bacterium</name>
    <dbReference type="NCBI Taxonomy" id="310071"/>
    <lineage>
        <taxon>Bacteria</taxon>
        <taxon>Bacillati</taxon>
        <taxon>Actinomycetota</taxon>
        <taxon>Acidimicrobiia</taxon>
        <taxon>Acidimicrobiales</taxon>
        <taxon>environmental samples</taxon>
    </lineage>
</organism>
<gene>
    <name evidence="2" type="ORF">AVDCRST_MAG50-1311</name>
</gene>
<proteinExistence type="predicted"/>
<sequence>EGRSTSPTGQLGRVPRAGVRLLHIEPRSRCPDHDGPGPGARTRRLRALAARRRQRRCAVPNESCAGWAAARVLRIHQLPGRVPDDDVGSAGRREQPDGGSTGASPVRHGDDRSVSRQRRAPHPVRAQLRGRRARAAHRGRDRAARRSGRVRRRLRGEGRRHGSARSAPHRLGLRRGRPRPSAPAMALRDDQRGHGERSSCSPDRGRRAGV</sequence>
<feature type="region of interest" description="Disordered" evidence="1">
    <location>
        <begin position="1"/>
        <end position="43"/>
    </location>
</feature>
<evidence type="ECO:0000256" key="1">
    <source>
        <dbReference type="SAM" id="MobiDB-lite"/>
    </source>
</evidence>
<feature type="compositionally biased region" description="Basic and acidic residues" evidence="1">
    <location>
        <begin position="22"/>
        <end position="35"/>
    </location>
</feature>
<feature type="compositionally biased region" description="Basic residues" evidence="1">
    <location>
        <begin position="161"/>
        <end position="178"/>
    </location>
</feature>